<evidence type="ECO:0000256" key="1">
    <source>
        <dbReference type="SAM" id="MobiDB-lite"/>
    </source>
</evidence>
<organism evidence="2 3">
    <name type="scientific">Roseibium aestuarii</name>
    <dbReference type="NCBI Taxonomy" id="2600299"/>
    <lineage>
        <taxon>Bacteria</taxon>
        <taxon>Pseudomonadati</taxon>
        <taxon>Pseudomonadota</taxon>
        <taxon>Alphaproteobacteria</taxon>
        <taxon>Hyphomicrobiales</taxon>
        <taxon>Stappiaceae</taxon>
        <taxon>Roseibium</taxon>
    </lineage>
</organism>
<dbReference type="Proteomes" id="UP001597327">
    <property type="component" value="Unassembled WGS sequence"/>
</dbReference>
<evidence type="ECO:0000313" key="2">
    <source>
        <dbReference type="EMBL" id="MFD1696568.1"/>
    </source>
</evidence>
<dbReference type="InterPro" id="IPR021070">
    <property type="entry name" value="Killing_trait_RebB"/>
</dbReference>
<dbReference type="RefSeq" id="WP_149892573.1">
    <property type="nucleotide sequence ID" value="NZ_JBHUFA010000004.1"/>
</dbReference>
<comment type="caution">
    <text evidence="2">The sequence shown here is derived from an EMBL/GenBank/DDBJ whole genome shotgun (WGS) entry which is preliminary data.</text>
</comment>
<dbReference type="Pfam" id="PF11747">
    <property type="entry name" value="RebB"/>
    <property type="match status" value="1"/>
</dbReference>
<name>A0ABW4JYP1_9HYPH</name>
<feature type="region of interest" description="Disordered" evidence="1">
    <location>
        <begin position="1"/>
        <end position="31"/>
    </location>
</feature>
<accession>A0ABW4JYP1</accession>
<evidence type="ECO:0000313" key="3">
    <source>
        <dbReference type="Proteomes" id="UP001597327"/>
    </source>
</evidence>
<keyword evidence="3" id="KW-1185">Reference proteome</keyword>
<dbReference type="EMBL" id="JBHUFA010000004">
    <property type="protein sequence ID" value="MFD1696568.1"/>
    <property type="molecule type" value="Genomic_DNA"/>
</dbReference>
<gene>
    <name evidence="2" type="ORF">ACFSC7_13660</name>
</gene>
<sequence length="120" mass="11526">MPMSSTLAGAAAPAGGAPSGQSSTPTPAAATTSTDALDLNVLGLSPAMALAGLYAAAAQSQAINMANATQRARIANASADLAVLGGIMRLYGAGKVGGSGTIETARADLADLVKLLNSLG</sequence>
<reference evidence="3" key="1">
    <citation type="journal article" date="2019" name="Int. J. Syst. Evol. Microbiol.">
        <title>The Global Catalogue of Microorganisms (GCM) 10K type strain sequencing project: providing services to taxonomists for standard genome sequencing and annotation.</title>
        <authorList>
            <consortium name="The Broad Institute Genomics Platform"/>
            <consortium name="The Broad Institute Genome Sequencing Center for Infectious Disease"/>
            <person name="Wu L."/>
            <person name="Ma J."/>
        </authorList>
    </citation>
    <scope>NUCLEOTIDE SEQUENCE [LARGE SCALE GENOMIC DNA]</scope>
    <source>
        <strain evidence="3">JCM 3369</strain>
    </source>
</reference>
<protein>
    <submittedName>
        <fullName evidence="2">RebB family R body protein</fullName>
    </submittedName>
</protein>
<proteinExistence type="predicted"/>